<dbReference type="EMBL" id="BMFW01000038">
    <property type="protein sequence ID" value="GGI01830.1"/>
    <property type="molecule type" value="Genomic_DNA"/>
</dbReference>
<protein>
    <recommendedName>
        <fullName evidence="3">RES domain-containing protein</fullName>
    </recommendedName>
</protein>
<sequence length="269" mass="29238">MITTTKGRRCASTGLTLVQAAGQVSFRVAKDRYGALSVRKNSIVGPMPIGTAATSDSRGRYDSMGSTIYLADSRQCAYAEVLLGFRQQRASVAKAAESIGWTVEDYITSVRAQAEENGIAVPWAISVDWQMDRSIYEIRLPGQGWWVQIDDAATLRALEALTPTTAGLTERLQLLTAGSLTGDDRDLTTLLAHVIRGTMLDDGSEPLGISYPSKTLTGRCWAYWDRRADEGLSPSRNGLLQLTSENVGPDPEFHRVAELYGLPVLGARP</sequence>
<keyword evidence="2" id="KW-1185">Reference proteome</keyword>
<reference evidence="2" key="1">
    <citation type="journal article" date="2019" name="Int. J. Syst. Evol. Microbiol.">
        <title>The Global Catalogue of Microorganisms (GCM) 10K type strain sequencing project: providing services to taxonomists for standard genome sequencing and annotation.</title>
        <authorList>
            <consortium name="The Broad Institute Genomics Platform"/>
            <consortium name="The Broad Institute Genome Sequencing Center for Infectious Disease"/>
            <person name="Wu L."/>
            <person name="Ma J."/>
        </authorList>
    </citation>
    <scope>NUCLEOTIDE SEQUENCE [LARGE SCALE GENOMIC DNA]</scope>
    <source>
        <strain evidence="2">CGMCC 1.12778</strain>
    </source>
</reference>
<comment type="caution">
    <text evidence="1">The sequence shown here is derived from an EMBL/GenBank/DDBJ whole genome shotgun (WGS) entry which is preliminary data.</text>
</comment>
<organism evidence="1 2">
    <name type="scientific">Arthrobacter liuii</name>
    <dbReference type="NCBI Taxonomy" id="1476996"/>
    <lineage>
        <taxon>Bacteria</taxon>
        <taxon>Bacillati</taxon>
        <taxon>Actinomycetota</taxon>
        <taxon>Actinomycetes</taxon>
        <taxon>Micrococcales</taxon>
        <taxon>Micrococcaceae</taxon>
        <taxon>Arthrobacter</taxon>
    </lineage>
</organism>
<evidence type="ECO:0000313" key="2">
    <source>
        <dbReference type="Proteomes" id="UP000643279"/>
    </source>
</evidence>
<name>A0ABQ2B1F5_9MICC</name>
<accession>A0ABQ2B1F5</accession>
<dbReference type="RefSeq" id="WP_188573476.1">
    <property type="nucleotide sequence ID" value="NZ_BMFW01000038.1"/>
</dbReference>
<proteinExistence type="predicted"/>
<evidence type="ECO:0008006" key="3">
    <source>
        <dbReference type="Google" id="ProtNLM"/>
    </source>
</evidence>
<gene>
    <name evidence="1" type="ORF">GCM10007170_42170</name>
</gene>
<evidence type="ECO:0000313" key="1">
    <source>
        <dbReference type="EMBL" id="GGI01830.1"/>
    </source>
</evidence>
<dbReference type="Proteomes" id="UP000643279">
    <property type="component" value="Unassembled WGS sequence"/>
</dbReference>